<dbReference type="Proteomes" id="UP001209878">
    <property type="component" value="Unassembled WGS sequence"/>
</dbReference>
<proteinExistence type="predicted"/>
<evidence type="ECO:0000313" key="7">
    <source>
        <dbReference type="EMBL" id="KAK2184276.1"/>
    </source>
</evidence>
<protein>
    <recommendedName>
        <fullName evidence="6">LRRCT domain-containing protein</fullName>
    </recommendedName>
</protein>
<dbReference type="InterPro" id="IPR000483">
    <property type="entry name" value="Cys-rich_flank_reg_C"/>
</dbReference>
<keyword evidence="4" id="KW-0812">Transmembrane</keyword>
<dbReference type="SMART" id="SM00082">
    <property type="entry name" value="LRRCT"/>
    <property type="match status" value="1"/>
</dbReference>
<keyword evidence="8" id="KW-1185">Reference proteome</keyword>
<dbReference type="PRINTS" id="PR00019">
    <property type="entry name" value="LEURICHRPT"/>
</dbReference>
<feature type="signal peptide" evidence="5">
    <location>
        <begin position="1"/>
        <end position="24"/>
    </location>
</feature>
<dbReference type="InterPro" id="IPR052286">
    <property type="entry name" value="Wnt_signaling_inhibitor"/>
</dbReference>
<dbReference type="SMART" id="SM00369">
    <property type="entry name" value="LRR_TYP"/>
    <property type="match status" value="4"/>
</dbReference>
<dbReference type="Pfam" id="PF13855">
    <property type="entry name" value="LRR_8"/>
    <property type="match status" value="1"/>
</dbReference>
<feature type="transmembrane region" description="Helical" evidence="4">
    <location>
        <begin position="341"/>
        <end position="362"/>
    </location>
</feature>
<keyword evidence="4" id="KW-0472">Membrane</keyword>
<dbReference type="GO" id="GO:0016020">
    <property type="term" value="C:membrane"/>
    <property type="evidence" value="ECO:0007669"/>
    <property type="project" value="TreeGrafter"/>
</dbReference>
<dbReference type="Pfam" id="PF00560">
    <property type="entry name" value="LRR_1"/>
    <property type="match status" value="1"/>
</dbReference>
<dbReference type="InterPro" id="IPR032675">
    <property type="entry name" value="LRR_dom_sf"/>
</dbReference>
<feature type="domain" description="LRRCT" evidence="6">
    <location>
        <begin position="274"/>
        <end position="330"/>
    </location>
</feature>
<name>A0AAD9NXG7_RIDPI</name>
<accession>A0AAD9NXG7</accession>
<dbReference type="InterPro" id="IPR003591">
    <property type="entry name" value="Leu-rich_rpt_typical-subtyp"/>
</dbReference>
<dbReference type="SUPFAM" id="SSF52058">
    <property type="entry name" value="L domain-like"/>
    <property type="match status" value="1"/>
</dbReference>
<evidence type="ECO:0000259" key="6">
    <source>
        <dbReference type="SMART" id="SM00082"/>
    </source>
</evidence>
<dbReference type="EMBL" id="JAODUO010000273">
    <property type="protein sequence ID" value="KAK2184276.1"/>
    <property type="molecule type" value="Genomic_DNA"/>
</dbReference>
<dbReference type="Gene3D" id="3.80.10.10">
    <property type="entry name" value="Ribonuclease Inhibitor"/>
    <property type="match status" value="1"/>
</dbReference>
<sequence>MVRTFGISIFIIILLINIRQSGSAASAPPLTFRSQTGKCTLPGLEKCFCSWISGNDGRLDAVNCTGVGFEDMSVLHVINDTVKTIVFTGNDLTTLNVSVLKSATNLKNLDLSSNNINSIMPGGFSALQHLEELNLSNNSWMVKEDTELVFENVTLKKLYLNNAFESRINATMVHATPLSYVFGSKTVMGNLEDLHLASNDMYFVDSEILCNMPKLRYLDLSHNHIYKLPCNATCLGGLQHLLFQNNSLSHMSQECISSLQQPALKTLELNIIDNPFTCDCHMRPQYEWMLNSSSSAHFDDTDKYKLLCHFPQKWAGQSILHLNYSDFVCLTPDSGNRQMNFIPIIFGVIFALVAVVILLFVCSKRHQIRKLFRSRHGDTSMMTAGYTSMDA</sequence>
<keyword evidence="4" id="KW-1133">Transmembrane helix</keyword>
<dbReference type="PANTHER" id="PTHR24364">
    <property type="entry name" value="LP06937P"/>
    <property type="match status" value="1"/>
</dbReference>
<keyword evidence="1" id="KW-0433">Leucine-rich repeat</keyword>
<keyword evidence="2 5" id="KW-0732">Signal</keyword>
<evidence type="ECO:0000256" key="1">
    <source>
        <dbReference type="ARBA" id="ARBA00022614"/>
    </source>
</evidence>
<gene>
    <name evidence="7" type="ORF">NP493_274g02011</name>
</gene>
<dbReference type="AlphaFoldDB" id="A0AAD9NXG7"/>
<evidence type="ECO:0000256" key="3">
    <source>
        <dbReference type="ARBA" id="ARBA00022737"/>
    </source>
</evidence>
<dbReference type="PANTHER" id="PTHR24364:SF18">
    <property type="entry name" value="LP06937P"/>
    <property type="match status" value="1"/>
</dbReference>
<feature type="chain" id="PRO_5042013824" description="LRRCT domain-containing protein" evidence="5">
    <location>
        <begin position="25"/>
        <end position="391"/>
    </location>
</feature>
<dbReference type="PROSITE" id="PS51450">
    <property type="entry name" value="LRR"/>
    <property type="match status" value="2"/>
</dbReference>
<evidence type="ECO:0000256" key="2">
    <source>
        <dbReference type="ARBA" id="ARBA00022729"/>
    </source>
</evidence>
<dbReference type="InterPro" id="IPR001611">
    <property type="entry name" value="Leu-rich_rpt"/>
</dbReference>
<evidence type="ECO:0000256" key="4">
    <source>
        <dbReference type="SAM" id="Phobius"/>
    </source>
</evidence>
<comment type="caution">
    <text evidence="7">The sequence shown here is derived from an EMBL/GenBank/DDBJ whole genome shotgun (WGS) entry which is preliminary data.</text>
</comment>
<reference evidence="7" key="1">
    <citation type="journal article" date="2023" name="Mol. Biol. Evol.">
        <title>Third-Generation Sequencing Reveals the Adaptive Role of the Epigenome in Three Deep-Sea Polychaetes.</title>
        <authorList>
            <person name="Perez M."/>
            <person name="Aroh O."/>
            <person name="Sun Y."/>
            <person name="Lan Y."/>
            <person name="Juniper S.K."/>
            <person name="Young C.R."/>
            <person name="Angers B."/>
            <person name="Qian P.Y."/>
        </authorList>
    </citation>
    <scope>NUCLEOTIDE SEQUENCE</scope>
    <source>
        <strain evidence="7">R07B-5</strain>
    </source>
</reference>
<evidence type="ECO:0000256" key="5">
    <source>
        <dbReference type="SAM" id="SignalP"/>
    </source>
</evidence>
<organism evidence="7 8">
    <name type="scientific">Ridgeia piscesae</name>
    <name type="common">Tubeworm</name>
    <dbReference type="NCBI Taxonomy" id="27915"/>
    <lineage>
        <taxon>Eukaryota</taxon>
        <taxon>Metazoa</taxon>
        <taxon>Spiralia</taxon>
        <taxon>Lophotrochozoa</taxon>
        <taxon>Annelida</taxon>
        <taxon>Polychaeta</taxon>
        <taxon>Sedentaria</taxon>
        <taxon>Canalipalpata</taxon>
        <taxon>Sabellida</taxon>
        <taxon>Siboglinidae</taxon>
        <taxon>Ridgeia</taxon>
    </lineage>
</organism>
<keyword evidence="3" id="KW-0677">Repeat</keyword>
<evidence type="ECO:0000313" key="8">
    <source>
        <dbReference type="Proteomes" id="UP001209878"/>
    </source>
</evidence>